<proteinExistence type="predicted"/>
<evidence type="ECO:0000313" key="3">
    <source>
        <dbReference type="Proteomes" id="UP001187531"/>
    </source>
</evidence>
<evidence type="ECO:0000313" key="2">
    <source>
        <dbReference type="EMBL" id="KAK2706794.1"/>
    </source>
</evidence>
<dbReference type="Proteomes" id="UP001187531">
    <property type="component" value="Unassembled WGS sequence"/>
</dbReference>
<reference evidence="2" key="1">
    <citation type="submission" date="2023-07" db="EMBL/GenBank/DDBJ databases">
        <title>Chromosome-level genome assembly of Artemia franciscana.</title>
        <authorList>
            <person name="Jo E."/>
        </authorList>
    </citation>
    <scope>NUCLEOTIDE SEQUENCE</scope>
    <source>
        <tissue evidence="2">Whole body</tissue>
    </source>
</reference>
<organism evidence="2 3">
    <name type="scientific">Artemia franciscana</name>
    <name type="common">Brine shrimp</name>
    <name type="synonym">Artemia sanfranciscana</name>
    <dbReference type="NCBI Taxonomy" id="6661"/>
    <lineage>
        <taxon>Eukaryota</taxon>
        <taxon>Metazoa</taxon>
        <taxon>Ecdysozoa</taxon>
        <taxon>Arthropoda</taxon>
        <taxon>Crustacea</taxon>
        <taxon>Branchiopoda</taxon>
        <taxon>Anostraca</taxon>
        <taxon>Artemiidae</taxon>
        <taxon>Artemia</taxon>
    </lineage>
</organism>
<sequence>MFTFQGQLAVFATLYLLVVSATGIPLEEKEMTSEKGNKSNLFLTALRSLQKLPKKGENIERLRNKYGGVYEKIPMHSTKRNRAMDSPMHIHPSKAEGVSKDGDLLLLRRFFRSKQKRDTIFQKYFGKKNKSETELSKRTDGLPSYVLGATGESYKYEPPRPEYLWSKRVYSVFSPDREDYEYFEDF</sequence>
<keyword evidence="1" id="KW-0732">Signal</keyword>
<keyword evidence="3" id="KW-1185">Reference proteome</keyword>
<protein>
    <submittedName>
        <fullName evidence="2">Uncharacterized protein</fullName>
    </submittedName>
</protein>
<feature type="signal peptide" evidence="1">
    <location>
        <begin position="1"/>
        <end position="23"/>
    </location>
</feature>
<feature type="chain" id="PRO_5041731012" evidence="1">
    <location>
        <begin position="24"/>
        <end position="186"/>
    </location>
</feature>
<gene>
    <name evidence="2" type="ORF">QYM36_014734</name>
</gene>
<name>A0AA88HGU0_ARTSF</name>
<dbReference type="AlphaFoldDB" id="A0AA88HGU0"/>
<comment type="caution">
    <text evidence="2">The sequence shown here is derived from an EMBL/GenBank/DDBJ whole genome shotgun (WGS) entry which is preliminary data.</text>
</comment>
<dbReference type="EMBL" id="JAVRJZ010000019">
    <property type="protein sequence ID" value="KAK2706794.1"/>
    <property type="molecule type" value="Genomic_DNA"/>
</dbReference>
<accession>A0AA88HGU0</accession>
<evidence type="ECO:0000256" key="1">
    <source>
        <dbReference type="SAM" id="SignalP"/>
    </source>
</evidence>